<proteinExistence type="predicted"/>
<feature type="domain" description="Flagellar protein FlgJ N-terminal" evidence="1">
    <location>
        <begin position="45"/>
        <end position="91"/>
    </location>
</feature>
<keyword evidence="2" id="KW-0969">Cilium</keyword>
<organism evidence="2 3">
    <name type="scientific">Edaphosphingomonas haloaromaticamans</name>
    <dbReference type="NCBI Taxonomy" id="653954"/>
    <lineage>
        <taxon>Bacteria</taxon>
        <taxon>Pseudomonadati</taxon>
        <taxon>Pseudomonadota</taxon>
        <taxon>Alphaproteobacteria</taxon>
        <taxon>Sphingomonadales</taxon>
        <taxon>Rhizorhabdaceae</taxon>
        <taxon>Edaphosphingomonas</taxon>
    </lineage>
</organism>
<name>A0A1S1HLE1_9SPHN</name>
<reference evidence="2 3" key="1">
    <citation type="submission" date="2016-09" db="EMBL/GenBank/DDBJ databases">
        <title>Metabolic pathway, cell adaptation mechanisms and a novel monoxygenase revealed through proteogenomic-transcription analysis of a Sphingomonas haloaromaticamans strain degrading the fungicide ortho-phenylphenol.</title>
        <authorList>
            <person name="Perruchon C."/>
            <person name="Papadopoulou E.S."/>
            <person name="Rousidou C."/>
            <person name="Vasileiadis S."/>
            <person name="Tanou G."/>
            <person name="Amoutzias G."/>
            <person name="Molassiotis A."/>
            <person name="Karpouzas D.G."/>
        </authorList>
    </citation>
    <scope>NUCLEOTIDE SEQUENCE [LARGE SCALE GENOMIC DNA]</scope>
    <source>
        <strain evidence="2 3">P3</strain>
    </source>
</reference>
<protein>
    <submittedName>
        <fullName evidence="2">Flagellar rod assembly protein/muramidase FlgJ</fullName>
    </submittedName>
</protein>
<comment type="caution">
    <text evidence="2">The sequence shown here is derived from an EMBL/GenBank/DDBJ whole genome shotgun (WGS) entry which is preliminary data.</text>
</comment>
<evidence type="ECO:0000259" key="1">
    <source>
        <dbReference type="Pfam" id="PF10135"/>
    </source>
</evidence>
<dbReference type="InterPro" id="IPR019301">
    <property type="entry name" value="Flagellar_prot_FlgJ_N"/>
</dbReference>
<keyword evidence="2" id="KW-0282">Flagellum</keyword>
<dbReference type="AlphaFoldDB" id="A0A1S1HLE1"/>
<dbReference type="EMBL" id="MIPT01000001">
    <property type="protein sequence ID" value="OHT21350.1"/>
    <property type="molecule type" value="Genomic_DNA"/>
</dbReference>
<dbReference type="RefSeq" id="WP_015457947.1">
    <property type="nucleotide sequence ID" value="NZ_MIPT01000001.1"/>
</dbReference>
<accession>A0A1S1HLE1</accession>
<gene>
    <name evidence="2" type="ORF">BHE75_03357</name>
</gene>
<evidence type="ECO:0000313" key="3">
    <source>
        <dbReference type="Proteomes" id="UP000179467"/>
    </source>
</evidence>
<evidence type="ECO:0000313" key="2">
    <source>
        <dbReference type="EMBL" id="OHT21350.1"/>
    </source>
</evidence>
<keyword evidence="3" id="KW-1185">Reference proteome</keyword>
<dbReference type="Pfam" id="PF10135">
    <property type="entry name" value="Rod-binding"/>
    <property type="match status" value="1"/>
</dbReference>
<keyword evidence="2" id="KW-0966">Cell projection</keyword>
<dbReference type="Proteomes" id="UP000179467">
    <property type="component" value="Unassembled WGS sequence"/>
</dbReference>
<sequence>MTTPLSSGLPLSPAIGLGGKQADQAALKAAARQFEAVFLRQMIGAMRQASLGDDILGSSAGDQFRDMADARTADAMAEKGAIGIADMLIAQFQPKAPASTLPKDSPGPAVETGK</sequence>
<dbReference type="OrthoDB" id="8481704at2"/>